<protein>
    <recommendedName>
        <fullName evidence="9">TonB-dependent receptor plug domain-containing protein</fullName>
    </recommendedName>
</protein>
<evidence type="ECO:0000313" key="11">
    <source>
        <dbReference type="Proteomes" id="UP000054172"/>
    </source>
</evidence>
<keyword evidence="8" id="KW-0732">Signal</keyword>
<proteinExistence type="inferred from homology"/>
<evidence type="ECO:0000256" key="7">
    <source>
        <dbReference type="PROSITE-ProRule" id="PRU01360"/>
    </source>
</evidence>
<name>A0A0Q4BAT7_9BACT</name>
<dbReference type="GO" id="GO:0009279">
    <property type="term" value="C:cell outer membrane"/>
    <property type="evidence" value="ECO:0007669"/>
    <property type="project" value="UniProtKB-SubCell"/>
</dbReference>
<keyword evidence="4 7" id="KW-0812">Transmembrane</keyword>
<comment type="similarity">
    <text evidence="7">Belongs to the TonB-dependent receptor family.</text>
</comment>
<evidence type="ECO:0000256" key="3">
    <source>
        <dbReference type="ARBA" id="ARBA00022452"/>
    </source>
</evidence>
<dbReference type="SUPFAM" id="SSF49464">
    <property type="entry name" value="Carboxypeptidase regulatory domain-like"/>
    <property type="match status" value="1"/>
</dbReference>
<evidence type="ECO:0000256" key="1">
    <source>
        <dbReference type="ARBA" id="ARBA00004571"/>
    </source>
</evidence>
<reference evidence="10" key="1">
    <citation type="submission" date="2015-08" db="EMBL/GenBank/DDBJ databases">
        <title>Candidatus Bacteriodes Periocalifornicus.</title>
        <authorList>
            <person name="McLean J.S."/>
            <person name="Kelley S."/>
        </authorList>
    </citation>
    <scope>NUCLEOTIDE SEQUENCE [LARGE SCALE GENOMIC DNA]</scope>
    <source>
        <strain evidence="10">12B</strain>
    </source>
</reference>
<gene>
    <name evidence="10" type="ORF">AL399_02050</name>
</gene>
<dbReference type="Proteomes" id="UP000054172">
    <property type="component" value="Unassembled WGS sequence"/>
</dbReference>
<evidence type="ECO:0000256" key="6">
    <source>
        <dbReference type="ARBA" id="ARBA00023237"/>
    </source>
</evidence>
<dbReference type="Pfam" id="PF07715">
    <property type="entry name" value="Plug"/>
    <property type="match status" value="1"/>
</dbReference>
<dbReference type="Gene3D" id="2.40.170.20">
    <property type="entry name" value="TonB-dependent receptor, beta-barrel domain"/>
    <property type="match status" value="1"/>
</dbReference>
<dbReference type="Gene3D" id="2.60.40.1120">
    <property type="entry name" value="Carboxypeptidase-like, regulatory domain"/>
    <property type="match status" value="1"/>
</dbReference>
<keyword evidence="6 7" id="KW-0998">Cell outer membrane</keyword>
<evidence type="ECO:0000313" key="10">
    <source>
        <dbReference type="EMBL" id="KQM09409.1"/>
    </source>
</evidence>
<dbReference type="InterPro" id="IPR039426">
    <property type="entry name" value="TonB-dep_rcpt-like"/>
</dbReference>
<dbReference type="SUPFAM" id="SSF56935">
    <property type="entry name" value="Porins"/>
    <property type="match status" value="1"/>
</dbReference>
<evidence type="ECO:0000256" key="4">
    <source>
        <dbReference type="ARBA" id="ARBA00022692"/>
    </source>
</evidence>
<dbReference type="EMBL" id="LIIK01000006">
    <property type="protein sequence ID" value="KQM09409.1"/>
    <property type="molecule type" value="Genomic_DNA"/>
</dbReference>
<dbReference type="Pfam" id="PF13715">
    <property type="entry name" value="CarbopepD_reg_2"/>
    <property type="match status" value="1"/>
</dbReference>
<dbReference type="InterPro" id="IPR012910">
    <property type="entry name" value="Plug_dom"/>
</dbReference>
<keyword evidence="5 7" id="KW-0472">Membrane</keyword>
<accession>A0A0Q4BAT7</accession>
<feature type="domain" description="TonB-dependent receptor plug" evidence="9">
    <location>
        <begin position="119"/>
        <end position="236"/>
    </location>
</feature>
<dbReference type="PROSITE" id="PS52016">
    <property type="entry name" value="TONB_DEPENDENT_REC_3"/>
    <property type="match status" value="1"/>
</dbReference>
<dbReference type="InterPro" id="IPR036942">
    <property type="entry name" value="Beta-barrel_TonB_sf"/>
</dbReference>
<evidence type="ECO:0000256" key="2">
    <source>
        <dbReference type="ARBA" id="ARBA00022448"/>
    </source>
</evidence>
<feature type="chain" id="PRO_5006212577" description="TonB-dependent receptor plug domain-containing protein" evidence="8">
    <location>
        <begin position="20"/>
        <end position="1022"/>
    </location>
</feature>
<dbReference type="AlphaFoldDB" id="A0A0Q4BAT7"/>
<keyword evidence="2 7" id="KW-0813">Transport</keyword>
<dbReference type="PATRIC" id="fig|1702214.3.peg.93"/>
<evidence type="ECO:0000256" key="5">
    <source>
        <dbReference type="ARBA" id="ARBA00023136"/>
    </source>
</evidence>
<dbReference type="InterPro" id="IPR037066">
    <property type="entry name" value="Plug_dom_sf"/>
</dbReference>
<evidence type="ECO:0000259" key="9">
    <source>
        <dbReference type="Pfam" id="PF07715"/>
    </source>
</evidence>
<dbReference type="InterPro" id="IPR023996">
    <property type="entry name" value="TonB-dep_OMP_SusC/RagA"/>
</dbReference>
<comment type="subcellular location">
    <subcellularLocation>
        <location evidence="1 7">Cell outer membrane</location>
        <topology evidence="1 7">Multi-pass membrane protein</topology>
    </subcellularLocation>
</comment>
<dbReference type="NCBIfam" id="TIGR04056">
    <property type="entry name" value="OMP_RagA_SusC"/>
    <property type="match status" value="1"/>
</dbReference>
<dbReference type="InterPro" id="IPR023997">
    <property type="entry name" value="TonB-dep_OMP_SusC/RagA_CS"/>
</dbReference>
<dbReference type="Gene3D" id="2.170.130.10">
    <property type="entry name" value="TonB-dependent receptor, plug domain"/>
    <property type="match status" value="1"/>
</dbReference>
<keyword evidence="3 7" id="KW-1134">Transmembrane beta strand</keyword>
<feature type="signal peptide" evidence="8">
    <location>
        <begin position="1"/>
        <end position="19"/>
    </location>
</feature>
<sequence>MRRFLLLSVATLWAFAALGQQRTVTGVVTSAEDGSPLPQLSVMLKGSTPTGVVTDLDGRYRIQVPGPEAVLQFVYMGMATQEITVGDRSEINVVMQPVDVAIEQAVITGYGKTARAAFTGSASTLSDKQFKDRVAANPIKALEGTVPGLQMTTGTGQPGAPATIFIRGRNSLNSGTQPLYVIDGVPYQSGTVGIRATEGVQVSPLATLNPDDIESYTVLKDATATSIYGARAANGVIVITTKQGKQGSFNVNLTARVGAEMMPAYAEGYHLVNTTQFKEMVDEAIANSQADPRSWLNRRTSGGFTTLEDAKDWVYSKVLGRPNPKEWANTDWMKEVTRVGLVQDYSLNISAGGAGEHSLRHFLSLGYTNNQAVIRGKDLERFSFRYNMNQKPTRYFRYGINLSASQSNVNAGARGGYFSDPITQALFLAPIAPVRTATGEWNFQTSTRENPVAMRSKYGDKNQLAIRKFLFVPFIDIIILPELVFTSRLGGDVSLVDEFGYWSMLYSQGRAMNGMGENTSNIDQLYTWTNMLNYNATLAELHHLNAMVGWEAQYNHSKYAYLAAKGYPVKDLTDVSLAATPSSASTGREELRLQSIIGNVQYDFSDRYFISGSLRFDGSSRFHPSHYWAPFWSLGVKYNITKESYMEPVAGWMNLMLRASYGTSGNQAVGSGWYAWRDLYAFGHSYNNRPGSYHYQFGNKELTWERTQKFNVGLDLGLFQRINLTVDYYYHLTDDMVFEVPISYTTGHKTTDKNMGQLSNTGVEFSIRGEVIRTEDWNWTLTLVGSHNRNRLEKLSTDKPIEDGFRYYQKGYDIYTFKLKEWAGVDPQTGHGTWIDSAGRPTDKYNKAPESIVGSASPKFQGSITSELSWKGIDLSVQFTTSLGGKIYLNSARYTEQSGARIGSNYTKWVYDHRWKKPGDNALVPKLTVRDAGADDSHSTRYLVNGNYFKLKTITLGYTLPKAWAQRIFTKGIRIYVTGENLYTWHSRKFRGFDPAGIAADGIMFFNYPIPTTVVGGINVNF</sequence>
<keyword evidence="11" id="KW-1185">Reference proteome</keyword>
<comment type="caution">
    <text evidence="10">The sequence shown here is derived from an EMBL/GenBank/DDBJ whole genome shotgun (WGS) entry which is preliminary data.</text>
</comment>
<dbReference type="NCBIfam" id="TIGR04057">
    <property type="entry name" value="SusC_RagA_signa"/>
    <property type="match status" value="1"/>
</dbReference>
<dbReference type="STRING" id="1702214.AL399_02050"/>
<dbReference type="InterPro" id="IPR008969">
    <property type="entry name" value="CarboxyPept-like_regulatory"/>
</dbReference>
<evidence type="ECO:0000256" key="8">
    <source>
        <dbReference type="SAM" id="SignalP"/>
    </source>
</evidence>
<organism evidence="10 11">
    <name type="scientific">Candidatus [Bacteroides] periocalifornicus</name>
    <dbReference type="NCBI Taxonomy" id="1702214"/>
    <lineage>
        <taxon>Bacteria</taxon>
        <taxon>Pseudomonadati</taxon>
        <taxon>Bacteroidota</taxon>
    </lineage>
</organism>